<keyword evidence="3" id="KW-0255">Endonuclease</keyword>
<dbReference type="EC" id="3.1.-.-" evidence="3"/>
<dbReference type="GO" id="GO:0016787">
    <property type="term" value="F:hydrolase activity"/>
    <property type="evidence" value="ECO:0007669"/>
    <property type="project" value="UniProtKB-KW"/>
</dbReference>
<dbReference type="EMBL" id="LQXD01000125">
    <property type="protein sequence ID" value="OIJ13008.1"/>
    <property type="molecule type" value="Genomic_DNA"/>
</dbReference>
<dbReference type="GO" id="GO:0006402">
    <property type="term" value="P:mRNA catabolic process"/>
    <property type="evidence" value="ECO:0007669"/>
    <property type="project" value="TreeGrafter"/>
</dbReference>
<evidence type="ECO:0000313" key="6">
    <source>
        <dbReference type="Proteomes" id="UP000180175"/>
    </source>
</evidence>
<evidence type="ECO:0000256" key="2">
    <source>
        <dbReference type="ARBA" id="ARBA00022649"/>
    </source>
</evidence>
<keyword evidence="3" id="KW-0540">Nuclease</keyword>
<proteinExistence type="inferred from homology"/>
<evidence type="ECO:0000313" key="5">
    <source>
        <dbReference type="EMBL" id="QOY34701.1"/>
    </source>
</evidence>
<protein>
    <recommendedName>
        <fullName evidence="3">mRNA interferase</fullName>
        <ecNumber evidence="3">3.1.-.-</ecNumber>
    </recommendedName>
</protein>
<dbReference type="KEGG" id="aia:AWH56_018505"/>
<accession>A0A1S2LKE6</accession>
<comment type="function">
    <text evidence="3">Toxic component of a type II toxin-antitoxin (TA) system.</text>
</comment>
<dbReference type="OrthoDB" id="9808744at2"/>
<dbReference type="EMBL" id="CP063356">
    <property type="protein sequence ID" value="QOY34701.1"/>
    <property type="molecule type" value="Genomic_DNA"/>
</dbReference>
<dbReference type="GO" id="GO:0004521">
    <property type="term" value="F:RNA endonuclease activity"/>
    <property type="evidence" value="ECO:0007669"/>
    <property type="project" value="TreeGrafter"/>
</dbReference>
<gene>
    <name evidence="5" type="ORF">AWH56_018505</name>
    <name evidence="4" type="ORF">AWH56_13975</name>
</gene>
<dbReference type="SUPFAM" id="SSF50118">
    <property type="entry name" value="Cell growth inhibitor/plasmid maintenance toxic component"/>
    <property type="match status" value="1"/>
</dbReference>
<dbReference type="PANTHER" id="PTHR33988">
    <property type="entry name" value="ENDORIBONUCLEASE MAZF-RELATED"/>
    <property type="match status" value="1"/>
</dbReference>
<keyword evidence="3" id="KW-0378">Hydrolase</keyword>
<dbReference type="Gene3D" id="2.30.30.110">
    <property type="match status" value="1"/>
</dbReference>
<reference evidence="5 6" key="2">
    <citation type="journal article" date="2017" name="Genome Announc.">
        <title>Draft Genome Sequences of Four Alkaliphilic Bacteria Belonging to the Anaerobacillus Genus.</title>
        <authorList>
            <person name="Bassil N.M."/>
            <person name="Lloyd J.R."/>
        </authorList>
    </citation>
    <scope>NUCLEOTIDE SEQUENCE [LARGE SCALE GENOMIC DNA]</scope>
    <source>
        <strain evidence="5 6">NB2006</strain>
    </source>
</reference>
<evidence type="ECO:0000313" key="4">
    <source>
        <dbReference type="EMBL" id="OIJ13008.1"/>
    </source>
</evidence>
<dbReference type="Pfam" id="PF02452">
    <property type="entry name" value="PemK_toxin"/>
    <property type="match status" value="1"/>
</dbReference>
<dbReference type="GO" id="GO:0003677">
    <property type="term" value="F:DNA binding"/>
    <property type="evidence" value="ECO:0007669"/>
    <property type="project" value="InterPro"/>
</dbReference>
<dbReference type="GO" id="GO:0016075">
    <property type="term" value="P:rRNA catabolic process"/>
    <property type="evidence" value="ECO:0007669"/>
    <property type="project" value="TreeGrafter"/>
</dbReference>
<sequence>MHNITRGAVYMCNFGNKDGNVIGGFRPGLIVSSQVANRFSPVVLVVPISSKKPKHKLPAHIEIDRDDFSTGKIKNVSIVHCEQILSVNKSEIHSKVGKLNDLKIRQIEEALLLQLSIKM</sequence>
<keyword evidence="6" id="KW-1185">Reference proteome</keyword>
<reference evidence="4 6" key="1">
    <citation type="submission" date="2016-10" db="EMBL/GenBank/DDBJ databases">
        <title>Draft genome sequences of four alkaliphilic bacteria belonging to the Anaerobacillus genus.</title>
        <authorList>
            <person name="Bassil N.M."/>
            <person name="Lloyd J.R."/>
        </authorList>
    </citation>
    <scope>NUCLEOTIDE SEQUENCE [LARGE SCALE GENOMIC DNA]</scope>
    <source>
        <strain evidence="4 6">NB2006</strain>
    </source>
</reference>
<comment type="similarity">
    <text evidence="1 3">Belongs to the PemK/MazF family.</text>
</comment>
<reference evidence="5 6" key="3">
    <citation type="journal article" date="2019" name="Int. J. Syst. Evol. Microbiol.">
        <title>Anaerobacillus isosaccharinicus sp. nov., an alkaliphilic bacterium which degrades isosaccharinic acid.</title>
        <authorList>
            <person name="Bassil N.M."/>
            <person name="Lloyd J.R."/>
        </authorList>
    </citation>
    <scope>NUCLEOTIDE SEQUENCE [LARGE SCALE GENOMIC DNA]</scope>
    <source>
        <strain evidence="5 6">NB2006</strain>
    </source>
</reference>
<evidence type="ECO:0000256" key="3">
    <source>
        <dbReference type="PIRNR" id="PIRNR033490"/>
    </source>
</evidence>
<dbReference type="RefSeq" id="WP_071317660.1">
    <property type="nucleotide sequence ID" value="NZ_CP063356.2"/>
</dbReference>
<reference evidence="5" key="4">
    <citation type="submission" date="2020-10" db="EMBL/GenBank/DDBJ databases">
        <authorList>
            <person name="Bassil N.M."/>
            <person name="Lloyd J.R."/>
        </authorList>
    </citation>
    <scope>NUCLEOTIDE SEQUENCE</scope>
    <source>
        <strain evidence="5">NB2006</strain>
    </source>
</reference>
<dbReference type="InterPro" id="IPR003477">
    <property type="entry name" value="PemK-like"/>
</dbReference>
<dbReference type="InterPro" id="IPR011067">
    <property type="entry name" value="Plasmid_toxin/cell-grow_inhib"/>
</dbReference>
<dbReference type="PANTHER" id="PTHR33988:SF2">
    <property type="entry name" value="ENDORIBONUCLEASE MAZF"/>
    <property type="match status" value="1"/>
</dbReference>
<organism evidence="4 6">
    <name type="scientific">Anaerobacillus isosaccharinicus</name>
    <dbReference type="NCBI Taxonomy" id="1532552"/>
    <lineage>
        <taxon>Bacteria</taxon>
        <taxon>Bacillati</taxon>
        <taxon>Bacillota</taxon>
        <taxon>Bacilli</taxon>
        <taxon>Bacillales</taxon>
        <taxon>Bacillaceae</taxon>
        <taxon>Anaerobacillus</taxon>
    </lineage>
</organism>
<dbReference type="AlphaFoldDB" id="A0A1S2LKE6"/>
<dbReference type="PIRSF" id="PIRSF033490">
    <property type="entry name" value="MazF"/>
    <property type="match status" value="1"/>
</dbReference>
<evidence type="ECO:0000256" key="1">
    <source>
        <dbReference type="ARBA" id="ARBA00007521"/>
    </source>
</evidence>
<keyword evidence="2" id="KW-1277">Toxin-antitoxin system</keyword>
<name>A0A1S2LKE6_9BACI</name>
<dbReference type="Proteomes" id="UP000180175">
    <property type="component" value="Chromosome"/>
</dbReference>